<feature type="compositionally biased region" description="Polar residues" evidence="1">
    <location>
        <begin position="378"/>
        <end position="392"/>
    </location>
</feature>
<gene>
    <name evidence="2" type="ORF">EDB81DRAFT_181692</name>
</gene>
<feature type="compositionally biased region" description="Polar residues" evidence="1">
    <location>
        <begin position="113"/>
        <end position="123"/>
    </location>
</feature>
<evidence type="ECO:0000313" key="3">
    <source>
        <dbReference type="Proteomes" id="UP000738349"/>
    </source>
</evidence>
<sequence length="751" mass="85018">MKSPRRHHSRHHRSRIRNRPPSFDEITKNRPAANSNGSFYVELWLNQVRDCQKEATPLTSRSDDGNYGDDYQQHKSSWQPHNLPVARIALDNRTKLQQKTRHFHDDLTIVTSPAGSRASASSDTRSHRAAKFTNHAEQKTRKRWPSEVSRSSLSRESVFEKRTRRKTRVSRYEMKKDIVQDDAKGRAKKQRSRALRHQLRSSRDVLDNFASAAISDKRLIMKTDLTAGLFLNGKSSNHPNKLSDLDFNNMSFLETREVEARKSKCGFEVEEQYGGCSLTNLHQDYDHVLAPENNSTGHPREARPSSVFDRSSSCNLRPKLTTCQPNGSAHATNHTEAKQAPQPEQLKHDNGGDLASKVDKGKLTIFSAPVDDPVNPQREPSTGSIIPQSVTASQTPENIRRVLIQSGVYDGTRVIVEPSRIMQRNPKSQDGQCVDGLAKGFGNTDPRPRLPTYEDKGTMVTPRLPPSRWYRLEPPSEAPIQHQEAIADADIGYLNQPSGLYSDVRLDTAQSQELPSSFKAMKVLDRVPDRTSPISFDMANSGNWFDSAPSASFDPLRELNGLSRFLRQDNVGAENINPSFWHGHTPSQPAPHNIEVPFSNHDFYEPSVTLDFSSGDGLSRRASSRGDGHKTDPATMGYHSLPVSQPWQLRNFELADEEVPLFELQSSARGGSDESTIQFIKRIEAEALINEEEAQYWHRMNDDKDSQSLGGYGPRHDADYSREETEKYLFWHPDWPMKHGADEFRQVEKWI</sequence>
<feature type="compositionally biased region" description="Basic residues" evidence="1">
    <location>
        <begin position="1"/>
        <end position="18"/>
    </location>
</feature>
<feature type="region of interest" description="Disordered" evidence="1">
    <location>
        <begin position="113"/>
        <end position="167"/>
    </location>
</feature>
<feature type="region of interest" description="Disordered" evidence="1">
    <location>
        <begin position="1"/>
        <end position="32"/>
    </location>
</feature>
<dbReference type="EMBL" id="JAGMUV010000002">
    <property type="protein sequence ID" value="KAH7170856.1"/>
    <property type="molecule type" value="Genomic_DNA"/>
</dbReference>
<proteinExistence type="predicted"/>
<feature type="region of interest" description="Disordered" evidence="1">
    <location>
        <begin position="289"/>
        <end position="392"/>
    </location>
</feature>
<organism evidence="2 3">
    <name type="scientific">Dactylonectria macrodidyma</name>
    <dbReference type="NCBI Taxonomy" id="307937"/>
    <lineage>
        <taxon>Eukaryota</taxon>
        <taxon>Fungi</taxon>
        <taxon>Dikarya</taxon>
        <taxon>Ascomycota</taxon>
        <taxon>Pezizomycotina</taxon>
        <taxon>Sordariomycetes</taxon>
        <taxon>Hypocreomycetidae</taxon>
        <taxon>Hypocreales</taxon>
        <taxon>Nectriaceae</taxon>
        <taxon>Dactylonectria</taxon>
    </lineage>
</organism>
<protein>
    <submittedName>
        <fullName evidence="2">Uncharacterized protein</fullName>
    </submittedName>
</protein>
<evidence type="ECO:0000256" key="1">
    <source>
        <dbReference type="SAM" id="MobiDB-lite"/>
    </source>
</evidence>
<feature type="compositionally biased region" description="Polar residues" evidence="1">
    <location>
        <begin position="308"/>
        <end position="334"/>
    </location>
</feature>
<dbReference type="OrthoDB" id="2537141at2759"/>
<keyword evidence="3" id="KW-1185">Reference proteome</keyword>
<feature type="compositionally biased region" description="Basic and acidic residues" evidence="1">
    <location>
        <begin position="345"/>
        <end position="362"/>
    </location>
</feature>
<evidence type="ECO:0000313" key="2">
    <source>
        <dbReference type="EMBL" id="KAH7170856.1"/>
    </source>
</evidence>
<dbReference type="AlphaFoldDB" id="A0A9P9JLT6"/>
<feature type="region of interest" description="Disordered" evidence="1">
    <location>
        <begin position="55"/>
        <end position="77"/>
    </location>
</feature>
<name>A0A9P9JLT6_9HYPO</name>
<feature type="compositionally biased region" description="Low complexity" evidence="1">
    <location>
        <begin position="146"/>
        <end position="156"/>
    </location>
</feature>
<accession>A0A9P9JLT6</accession>
<reference evidence="2" key="1">
    <citation type="journal article" date="2021" name="Nat. Commun.">
        <title>Genetic determinants of endophytism in the Arabidopsis root mycobiome.</title>
        <authorList>
            <person name="Mesny F."/>
            <person name="Miyauchi S."/>
            <person name="Thiergart T."/>
            <person name="Pickel B."/>
            <person name="Atanasova L."/>
            <person name="Karlsson M."/>
            <person name="Huettel B."/>
            <person name="Barry K.W."/>
            <person name="Haridas S."/>
            <person name="Chen C."/>
            <person name="Bauer D."/>
            <person name="Andreopoulos W."/>
            <person name="Pangilinan J."/>
            <person name="LaButti K."/>
            <person name="Riley R."/>
            <person name="Lipzen A."/>
            <person name="Clum A."/>
            <person name="Drula E."/>
            <person name="Henrissat B."/>
            <person name="Kohler A."/>
            <person name="Grigoriev I.V."/>
            <person name="Martin F.M."/>
            <person name="Hacquard S."/>
        </authorList>
    </citation>
    <scope>NUCLEOTIDE SEQUENCE</scope>
    <source>
        <strain evidence="2">MPI-CAGE-AT-0147</strain>
    </source>
</reference>
<feature type="region of interest" description="Disordered" evidence="1">
    <location>
        <begin position="615"/>
        <end position="639"/>
    </location>
</feature>
<comment type="caution">
    <text evidence="2">The sequence shown here is derived from an EMBL/GenBank/DDBJ whole genome shotgun (WGS) entry which is preliminary data.</text>
</comment>
<feature type="compositionally biased region" description="Basic and acidic residues" evidence="1">
    <location>
        <begin position="446"/>
        <end position="457"/>
    </location>
</feature>
<feature type="region of interest" description="Disordered" evidence="1">
    <location>
        <begin position="437"/>
        <end position="460"/>
    </location>
</feature>
<dbReference type="Proteomes" id="UP000738349">
    <property type="component" value="Unassembled WGS sequence"/>
</dbReference>